<evidence type="ECO:0000256" key="1">
    <source>
        <dbReference type="ARBA" id="ARBA00010641"/>
    </source>
</evidence>
<evidence type="ECO:0000256" key="3">
    <source>
        <dbReference type="ARBA" id="ARBA00023082"/>
    </source>
</evidence>
<dbReference type="InterPro" id="IPR014284">
    <property type="entry name" value="RNA_pol_sigma-70_dom"/>
</dbReference>
<dbReference type="KEGG" id="bbr:BB2661"/>
<comment type="similarity">
    <text evidence="1">Belongs to the sigma-70 factor family. ECF subfamily.</text>
</comment>
<dbReference type="Proteomes" id="UP000001027">
    <property type="component" value="Chromosome"/>
</dbReference>
<evidence type="ECO:0000256" key="2">
    <source>
        <dbReference type="ARBA" id="ARBA00023015"/>
    </source>
</evidence>
<dbReference type="EMBL" id="BX640445">
    <property type="protein sequence ID" value="CAE33154.1"/>
    <property type="molecule type" value="Genomic_DNA"/>
</dbReference>
<sequence length="183" mass="20313">MTSDSPTFPVAAQLPALRAYARTLTRNPHDAEDLLQEALTRAYERRHTLRADGNLRAWLMAIVHNVFASEWRRRQAAPAQAAPLHDMEDAAAVAPPQEHSVRLAQIERAFMQLPDDQRAALHLVTIEGMAYQEAADALQIPIGTLMSRLGRARAALRRFEDGMGEAAADRRARFRIVGGRDAA</sequence>
<dbReference type="NCBIfam" id="TIGR02937">
    <property type="entry name" value="sigma70-ECF"/>
    <property type="match status" value="1"/>
</dbReference>
<dbReference type="InterPro" id="IPR007627">
    <property type="entry name" value="RNA_pol_sigma70_r2"/>
</dbReference>
<feature type="domain" description="RNA polymerase sigma-70 region 2" evidence="5">
    <location>
        <begin position="13"/>
        <end position="75"/>
    </location>
</feature>
<dbReference type="Gene3D" id="1.10.1740.10">
    <property type="match status" value="1"/>
</dbReference>
<dbReference type="AlphaFoldDB" id="A0A0H3LMQ9"/>
<dbReference type="GO" id="GO:0003677">
    <property type="term" value="F:DNA binding"/>
    <property type="evidence" value="ECO:0007669"/>
    <property type="project" value="InterPro"/>
</dbReference>
<keyword evidence="2" id="KW-0805">Transcription regulation</keyword>
<proteinExistence type="inferred from homology"/>
<keyword evidence="3" id="KW-0731">Sigma factor</keyword>
<evidence type="ECO:0000313" key="8">
    <source>
        <dbReference type="Proteomes" id="UP000001027"/>
    </source>
</evidence>
<organism evidence="7 8">
    <name type="scientific">Bordetella bronchiseptica (strain ATCC BAA-588 / NCTC 13252 / RB50)</name>
    <name type="common">Alcaligenes bronchisepticus</name>
    <dbReference type="NCBI Taxonomy" id="257310"/>
    <lineage>
        <taxon>Bacteria</taxon>
        <taxon>Pseudomonadati</taxon>
        <taxon>Pseudomonadota</taxon>
        <taxon>Betaproteobacteria</taxon>
        <taxon>Burkholderiales</taxon>
        <taxon>Alcaligenaceae</taxon>
        <taxon>Bordetella</taxon>
    </lineage>
</organism>
<dbReference type="SUPFAM" id="SSF88659">
    <property type="entry name" value="Sigma3 and sigma4 domains of RNA polymerase sigma factors"/>
    <property type="match status" value="1"/>
</dbReference>
<gene>
    <name evidence="7" type="ordered locus">BB2661</name>
</gene>
<dbReference type="InterPro" id="IPR039425">
    <property type="entry name" value="RNA_pol_sigma-70-like"/>
</dbReference>
<name>A0A0H3LMQ9_BORBR</name>
<dbReference type="PANTHER" id="PTHR43133:SF25">
    <property type="entry name" value="RNA POLYMERASE SIGMA FACTOR RFAY-RELATED"/>
    <property type="match status" value="1"/>
</dbReference>
<dbReference type="eggNOG" id="COG1595">
    <property type="taxonomic scope" value="Bacteria"/>
</dbReference>
<dbReference type="InterPro" id="IPR013249">
    <property type="entry name" value="RNA_pol_sigma70_r4_t2"/>
</dbReference>
<evidence type="ECO:0000259" key="5">
    <source>
        <dbReference type="Pfam" id="PF04542"/>
    </source>
</evidence>
<dbReference type="Gene3D" id="1.10.10.10">
    <property type="entry name" value="Winged helix-like DNA-binding domain superfamily/Winged helix DNA-binding domain"/>
    <property type="match status" value="1"/>
</dbReference>
<dbReference type="CDD" id="cd06171">
    <property type="entry name" value="Sigma70_r4"/>
    <property type="match status" value="1"/>
</dbReference>
<evidence type="ECO:0000256" key="4">
    <source>
        <dbReference type="ARBA" id="ARBA00023163"/>
    </source>
</evidence>
<dbReference type="RefSeq" id="WP_003811690.1">
    <property type="nucleotide sequence ID" value="NC_002927.3"/>
</dbReference>
<dbReference type="InterPro" id="IPR036388">
    <property type="entry name" value="WH-like_DNA-bd_sf"/>
</dbReference>
<dbReference type="NCBIfam" id="NF009164">
    <property type="entry name" value="PRK12511.1"/>
    <property type="match status" value="1"/>
</dbReference>
<dbReference type="Pfam" id="PF04542">
    <property type="entry name" value="Sigma70_r2"/>
    <property type="match status" value="1"/>
</dbReference>
<reference evidence="7 8" key="1">
    <citation type="journal article" date="2003" name="Nat. Genet.">
        <title>Comparative analysis of the genome sequences of Bordetella pertussis, Bordetella parapertussis and Bordetella bronchiseptica.</title>
        <authorList>
            <person name="Parkhill J."/>
            <person name="Sebaihia M."/>
            <person name="Preston A."/>
            <person name="Murphy L.D."/>
            <person name="Thomson N.R."/>
            <person name="Harris D.E."/>
            <person name="Holden M.T.G."/>
            <person name="Churcher C.M."/>
            <person name="Bentley S.D."/>
            <person name="Mungall K.L."/>
            <person name="Cerdeno-Tarraga A.-M."/>
            <person name="Temple L."/>
            <person name="James K.D."/>
            <person name="Harris B."/>
            <person name="Quail M.A."/>
            <person name="Achtman M."/>
            <person name="Atkin R."/>
            <person name="Baker S."/>
            <person name="Basham D."/>
            <person name="Bason N."/>
            <person name="Cherevach I."/>
            <person name="Chillingworth T."/>
            <person name="Collins M."/>
            <person name="Cronin A."/>
            <person name="Davis P."/>
            <person name="Doggett J."/>
            <person name="Feltwell T."/>
            <person name="Goble A."/>
            <person name="Hamlin N."/>
            <person name="Hauser H."/>
            <person name="Holroyd S."/>
            <person name="Jagels K."/>
            <person name="Leather S."/>
            <person name="Moule S."/>
            <person name="Norberczak H."/>
            <person name="O'Neil S."/>
            <person name="Ormond D."/>
            <person name="Price C."/>
            <person name="Rabbinowitsch E."/>
            <person name="Rutter S."/>
            <person name="Sanders M."/>
            <person name="Saunders D."/>
            <person name="Seeger K."/>
            <person name="Sharp S."/>
            <person name="Simmonds M."/>
            <person name="Skelton J."/>
            <person name="Squares R."/>
            <person name="Squares S."/>
            <person name="Stevens K."/>
            <person name="Unwin L."/>
            <person name="Whitehead S."/>
            <person name="Barrell B.G."/>
            <person name="Maskell D.J."/>
        </authorList>
    </citation>
    <scope>NUCLEOTIDE SEQUENCE [LARGE SCALE GENOMIC DNA]</scope>
    <source>
        <strain evidence="7 8">ATCC BAA-588 / NCTC 13252 / RB50</strain>
    </source>
</reference>
<keyword evidence="4" id="KW-0804">Transcription</keyword>
<dbReference type="Pfam" id="PF08281">
    <property type="entry name" value="Sigma70_r4_2"/>
    <property type="match status" value="1"/>
</dbReference>
<feature type="domain" description="RNA polymerase sigma factor 70 region 4 type 2" evidence="6">
    <location>
        <begin position="104"/>
        <end position="156"/>
    </location>
</feature>
<dbReference type="GeneID" id="93203342"/>
<dbReference type="SUPFAM" id="SSF88946">
    <property type="entry name" value="Sigma2 domain of RNA polymerase sigma factors"/>
    <property type="match status" value="1"/>
</dbReference>
<dbReference type="GO" id="GO:0006352">
    <property type="term" value="P:DNA-templated transcription initiation"/>
    <property type="evidence" value="ECO:0007669"/>
    <property type="project" value="InterPro"/>
</dbReference>
<accession>A0A0H3LMQ9</accession>
<dbReference type="InterPro" id="IPR013324">
    <property type="entry name" value="RNA_pol_sigma_r3/r4-like"/>
</dbReference>
<dbReference type="PANTHER" id="PTHR43133">
    <property type="entry name" value="RNA POLYMERASE ECF-TYPE SIGMA FACTO"/>
    <property type="match status" value="1"/>
</dbReference>
<dbReference type="InterPro" id="IPR013325">
    <property type="entry name" value="RNA_pol_sigma_r2"/>
</dbReference>
<evidence type="ECO:0000259" key="6">
    <source>
        <dbReference type="Pfam" id="PF08281"/>
    </source>
</evidence>
<dbReference type="HOGENOM" id="CLU_047691_1_4_4"/>
<dbReference type="GO" id="GO:0016987">
    <property type="term" value="F:sigma factor activity"/>
    <property type="evidence" value="ECO:0007669"/>
    <property type="project" value="UniProtKB-KW"/>
</dbReference>
<evidence type="ECO:0000313" key="7">
    <source>
        <dbReference type="EMBL" id="CAE33154.1"/>
    </source>
</evidence>
<protein>
    <submittedName>
        <fullName evidence="7">RNA polymerase sigma factor</fullName>
    </submittedName>
</protein>